<dbReference type="GO" id="GO:0016887">
    <property type="term" value="F:ATP hydrolysis activity"/>
    <property type="evidence" value="ECO:0007669"/>
    <property type="project" value="InterPro"/>
</dbReference>
<organism evidence="12">
    <name type="scientific">Alexandrium monilatum</name>
    <dbReference type="NCBI Taxonomy" id="311494"/>
    <lineage>
        <taxon>Eukaryota</taxon>
        <taxon>Sar</taxon>
        <taxon>Alveolata</taxon>
        <taxon>Dinophyceae</taxon>
        <taxon>Gonyaulacales</taxon>
        <taxon>Pyrocystaceae</taxon>
        <taxon>Alexandrium</taxon>
    </lineage>
</organism>
<dbReference type="InterPro" id="IPR027417">
    <property type="entry name" value="P-loop_NTPase"/>
</dbReference>
<dbReference type="InterPro" id="IPR017871">
    <property type="entry name" value="ABC_transporter-like_CS"/>
</dbReference>
<dbReference type="PANTHER" id="PTHR43394:SF1">
    <property type="entry name" value="ATP-BINDING CASSETTE SUB-FAMILY B MEMBER 10, MITOCHONDRIAL"/>
    <property type="match status" value="1"/>
</dbReference>
<dbReference type="InterPro" id="IPR011527">
    <property type="entry name" value="ABC1_TM_dom"/>
</dbReference>
<dbReference type="PROSITE" id="PS50893">
    <property type="entry name" value="ABC_TRANSPORTER_2"/>
    <property type="match status" value="1"/>
</dbReference>
<dbReference type="SUPFAM" id="SSF52540">
    <property type="entry name" value="P-loop containing nucleoside triphosphate hydrolases"/>
    <property type="match status" value="1"/>
</dbReference>
<gene>
    <name evidence="12" type="ORF">AMON00008_LOCUS12432</name>
</gene>
<dbReference type="PROSITE" id="PS50929">
    <property type="entry name" value="ABC_TM1F"/>
    <property type="match status" value="1"/>
</dbReference>
<dbReference type="InterPro" id="IPR039421">
    <property type="entry name" value="Type_1_exporter"/>
</dbReference>
<keyword evidence="2 9" id="KW-0812">Transmembrane</keyword>
<evidence type="ECO:0000256" key="2">
    <source>
        <dbReference type="ARBA" id="ARBA00022692"/>
    </source>
</evidence>
<dbReference type="Gene3D" id="1.20.1560.10">
    <property type="entry name" value="ABC transporter type 1, transmembrane domain"/>
    <property type="match status" value="1"/>
</dbReference>
<evidence type="ECO:0000256" key="5">
    <source>
        <dbReference type="ARBA" id="ARBA00022989"/>
    </source>
</evidence>
<proteinExistence type="predicted"/>
<dbReference type="Gene3D" id="3.40.50.300">
    <property type="entry name" value="P-loop containing nucleotide triphosphate hydrolases"/>
    <property type="match status" value="1"/>
</dbReference>
<dbReference type="InterPro" id="IPR036640">
    <property type="entry name" value="ABC1_TM_sf"/>
</dbReference>
<accession>A0A7S4Q565</accession>
<dbReference type="GO" id="GO:0015421">
    <property type="term" value="F:ABC-type oligopeptide transporter activity"/>
    <property type="evidence" value="ECO:0007669"/>
    <property type="project" value="TreeGrafter"/>
</dbReference>
<dbReference type="Pfam" id="PF00664">
    <property type="entry name" value="ABC_membrane"/>
    <property type="match status" value="1"/>
</dbReference>
<protein>
    <recommendedName>
        <fullName evidence="13">ABC transporter domain-containing protein</fullName>
    </recommendedName>
</protein>
<feature type="domain" description="ABC transmembrane type-1" evidence="11">
    <location>
        <begin position="330"/>
        <end position="568"/>
    </location>
</feature>
<dbReference type="PROSITE" id="PS00211">
    <property type="entry name" value="ABC_TRANSPORTER_1"/>
    <property type="match status" value="1"/>
</dbReference>
<name>A0A7S4Q565_9DINO</name>
<dbReference type="EMBL" id="HBNR01018747">
    <property type="protein sequence ID" value="CAE4572813.1"/>
    <property type="molecule type" value="Transcribed_RNA"/>
</dbReference>
<evidence type="ECO:0000259" key="10">
    <source>
        <dbReference type="PROSITE" id="PS50893"/>
    </source>
</evidence>
<evidence type="ECO:0000256" key="1">
    <source>
        <dbReference type="ARBA" id="ARBA00004141"/>
    </source>
</evidence>
<evidence type="ECO:0000256" key="8">
    <source>
        <dbReference type="SAM" id="MobiDB-lite"/>
    </source>
</evidence>
<evidence type="ECO:0000256" key="9">
    <source>
        <dbReference type="SAM" id="Phobius"/>
    </source>
</evidence>
<evidence type="ECO:0000256" key="7">
    <source>
        <dbReference type="SAM" id="Coils"/>
    </source>
</evidence>
<dbReference type="GO" id="GO:0016020">
    <property type="term" value="C:membrane"/>
    <property type="evidence" value="ECO:0007669"/>
    <property type="project" value="UniProtKB-SubCell"/>
</dbReference>
<dbReference type="GO" id="GO:0005524">
    <property type="term" value="F:ATP binding"/>
    <property type="evidence" value="ECO:0007669"/>
    <property type="project" value="UniProtKB-KW"/>
</dbReference>
<comment type="subcellular location">
    <subcellularLocation>
        <location evidence="1">Membrane</location>
        <topology evidence="1">Multi-pass membrane protein</topology>
    </subcellularLocation>
</comment>
<dbReference type="CDD" id="cd07346">
    <property type="entry name" value="ABC_6TM_exporters"/>
    <property type="match status" value="1"/>
</dbReference>
<evidence type="ECO:0000256" key="3">
    <source>
        <dbReference type="ARBA" id="ARBA00022741"/>
    </source>
</evidence>
<feature type="region of interest" description="Disordered" evidence="8">
    <location>
        <begin position="115"/>
        <end position="139"/>
    </location>
</feature>
<feature type="compositionally biased region" description="Acidic residues" evidence="8">
    <location>
        <begin position="115"/>
        <end position="128"/>
    </location>
</feature>
<keyword evidence="3" id="KW-0547">Nucleotide-binding</keyword>
<keyword evidence="5 9" id="KW-1133">Transmembrane helix</keyword>
<reference evidence="12" key="1">
    <citation type="submission" date="2021-01" db="EMBL/GenBank/DDBJ databases">
        <authorList>
            <person name="Corre E."/>
            <person name="Pelletier E."/>
            <person name="Niang G."/>
            <person name="Scheremetjew M."/>
            <person name="Finn R."/>
            <person name="Kale V."/>
            <person name="Holt S."/>
            <person name="Cochrane G."/>
            <person name="Meng A."/>
            <person name="Brown T."/>
            <person name="Cohen L."/>
        </authorList>
    </citation>
    <scope>NUCLEOTIDE SEQUENCE</scope>
    <source>
        <strain evidence="12">CCMP3105</strain>
    </source>
</reference>
<dbReference type="SMART" id="SM00382">
    <property type="entry name" value="AAA"/>
    <property type="match status" value="1"/>
</dbReference>
<feature type="transmembrane region" description="Helical" evidence="9">
    <location>
        <begin position="424"/>
        <end position="443"/>
    </location>
</feature>
<dbReference type="AlphaFoldDB" id="A0A7S4Q565"/>
<keyword evidence="7" id="KW-0175">Coiled coil</keyword>
<evidence type="ECO:0008006" key="13">
    <source>
        <dbReference type="Google" id="ProtNLM"/>
    </source>
</evidence>
<dbReference type="Pfam" id="PF00005">
    <property type="entry name" value="ABC_tran"/>
    <property type="match status" value="1"/>
</dbReference>
<evidence type="ECO:0000259" key="11">
    <source>
        <dbReference type="PROSITE" id="PS50929"/>
    </source>
</evidence>
<dbReference type="FunFam" id="3.40.50.300:FF:000913">
    <property type="entry name" value="ABC multidrug transporter SitT"/>
    <property type="match status" value="1"/>
</dbReference>
<feature type="transmembrane region" description="Helical" evidence="9">
    <location>
        <begin position="329"/>
        <end position="346"/>
    </location>
</feature>
<sequence>MTEYAGLVQRIFGAAVVAAGSFFWQLHRDSSATAVVAQLQQGFDATLADAAEVIWPPSAKSAPFLSVVVLSFAVLVKRTFFSSGQTAENRRVRDMKRRLLLAQMVQALRWNVEDTVEEDEQAGEEESTEGEKKKKRRPPSAADLFEMVYDDVEERHVTEYDIPADEEPYLSTLALFKERLTADFQDYVKFTGLARREADGEDIAAHGGLDSNDLKRIPEYLDGTRLADLLLLFDKKIKKAFGKHILDRKLVQAAETCMSELSKEQRKGMAMLWPALRPVLPMYIFSLCLMVFDASNGTVLYHSMKAILDKVGAGEVTLEELRAATTQTYIAWVFCVFAHLGSWAFTHKVTADFRLSVRNQVMSNMLRQDMKFFDFYPSGILQERLNNDAEQLSSKMFHLPIRIVDSFFRLLSCVVVLYSLEPQLFIVVAVPVPIIAISSNYIIRFGRKLGQRQRKIGEHVAANTMEVLKEIRTVREFAMEDEEAAKFAAKSSYRAQIEQYASGMHHIILISPLCCLFEGMRFACTYMGGMFVAGGRLTPGQAVMAAGLAGDMTHIIRSFFDIMPEIVSVFQPLGRVCDMLSAVPKIEPHVGSEPKLKPEKFMGAIEFRNVDFTFPSEPLKQVLFDLSWSIAPGEKVGFVGGTGCGKSTSLYLLERWYNPQRGTILLDGKNIADYDVYHLRRHMSVVAQTTCLFSTTIRENIIYGLPPDKRDGISDADIEHALRQANAWKFVNDFPRKLETYAGERGVKLSGGQKQRLAIARAIIRKPTLIFLDEATSALDSKAEKVVQEALDKMIDEHANGCTLIIAHRLSTLRTCTRIIVMDKGSIKESGSHEDLMRIEVEKDTRGDMIKGWYRDLYETQHGKGEDKGTAESLRAELASVRRELEVLRQENSKLQGDATKGLGPRRARRLGPVFAELPIQLARHMSEGSPRSGDENIPPLPLDLKHAKTT</sequence>
<dbReference type="PANTHER" id="PTHR43394">
    <property type="entry name" value="ATP-DEPENDENT PERMEASE MDL1, MITOCHONDRIAL"/>
    <property type="match status" value="1"/>
</dbReference>
<feature type="coiled-coil region" evidence="7">
    <location>
        <begin position="871"/>
        <end position="898"/>
    </location>
</feature>
<evidence type="ECO:0000256" key="6">
    <source>
        <dbReference type="ARBA" id="ARBA00023136"/>
    </source>
</evidence>
<evidence type="ECO:0000313" key="12">
    <source>
        <dbReference type="EMBL" id="CAE4572813.1"/>
    </source>
</evidence>
<feature type="transmembrane region" description="Helical" evidence="9">
    <location>
        <begin position="271"/>
        <end position="292"/>
    </location>
</feature>
<evidence type="ECO:0000256" key="4">
    <source>
        <dbReference type="ARBA" id="ARBA00022840"/>
    </source>
</evidence>
<feature type="domain" description="ABC transporter" evidence="10">
    <location>
        <begin position="605"/>
        <end position="849"/>
    </location>
</feature>
<keyword evidence="4" id="KW-0067">ATP-binding</keyword>
<keyword evidence="6 9" id="KW-0472">Membrane</keyword>
<dbReference type="SUPFAM" id="SSF90123">
    <property type="entry name" value="ABC transporter transmembrane region"/>
    <property type="match status" value="1"/>
</dbReference>
<dbReference type="InterPro" id="IPR003439">
    <property type="entry name" value="ABC_transporter-like_ATP-bd"/>
</dbReference>
<feature type="region of interest" description="Disordered" evidence="8">
    <location>
        <begin position="924"/>
        <end position="951"/>
    </location>
</feature>
<dbReference type="InterPro" id="IPR003593">
    <property type="entry name" value="AAA+_ATPase"/>
</dbReference>